<name>A0A5B7KN56_PORTR</name>
<feature type="compositionally biased region" description="Basic and acidic residues" evidence="1">
    <location>
        <begin position="38"/>
        <end position="50"/>
    </location>
</feature>
<gene>
    <name evidence="2" type="ORF">E2C01_102586</name>
</gene>
<dbReference type="AlphaFoldDB" id="A0A5B7KN56"/>
<accession>A0A5B7KN56</accession>
<evidence type="ECO:0000256" key="1">
    <source>
        <dbReference type="SAM" id="MobiDB-lite"/>
    </source>
</evidence>
<organism evidence="2 3">
    <name type="scientific">Portunus trituberculatus</name>
    <name type="common">Swimming crab</name>
    <name type="synonym">Neptunus trituberculatus</name>
    <dbReference type="NCBI Taxonomy" id="210409"/>
    <lineage>
        <taxon>Eukaryota</taxon>
        <taxon>Metazoa</taxon>
        <taxon>Ecdysozoa</taxon>
        <taxon>Arthropoda</taxon>
        <taxon>Crustacea</taxon>
        <taxon>Multicrustacea</taxon>
        <taxon>Malacostraca</taxon>
        <taxon>Eumalacostraca</taxon>
        <taxon>Eucarida</taxon>
        <taxon>Decapoda</taxon>
        <taxon>Pleocyemata</taxon>
        <taxon>Brachyura</taxon>
        <taxon>Eubrachyura</taxon>
        <taxon>Portunoidea</taxon>
        <taxon>Portunidae</taxon>
        <taxon>Portuninae</taxon>
        <taxon>Portunus</taxon>
    </lineage>
</organism>
<proteinExistence type="predicted"/>
<keyword evidence="3" id="KW-1185">Reference proteome</keyword>
<evidence type="ECO:0000313" key="2">
    <source>
        <dbReference type="EMBL" id="MPD06759.1"/>
    </source>
</evidence>
<comment type="caution">
    <text evidence="2">The sequence shown here is derived from an EMBL/GenBank/DDBJ whole genome shotgun (WGS) entry which is preliminary data.</text>
</comment>
<protein>
    <submittedName>
        <fullName evidence="2">Uncharacterized protein</fullName>
    </submittedName>
</protein>
<reference evidence="2 3" key="1">
    <citation type="submission" date="2019-05" db="EMBL/GenBank/DDBJ databases">
        <title>Another draft genome of Portunus trituberculatus and its Hox gene families provides insights of decapod evolution.</title>
        <authorList>
            <person name="Jeong J.-H."/>
            <person name="Song I."/>
            <person name="Kim S."/>
            <person name="Choi T."/>
            <person name="Kim D."/>
            <person name="Ryu S."/>
            <person name="Kim W."/>
        </authorList>
    </citation>
    <scope>NUCLEOTIDE SEQUENCE [LARGE SCALE GENOMIC DNA]</scope>
    <source>
        <tissue evidence="2">Muscle</tissue>
    </source>
</reference>
<dbReference type="EMBL" id="VSRR010152863">
    <property type="protein sequence ID" value="MPD06759.1"/>
    <property type="molecule type" value="Genomic_DNA"/>
</dbReference>
<feature type="region of interest" description="Disordered" evidence="1">
    <location>
        <begin position="21"/>
        <end position="50"/>
    </location>
</feature>
<sequence length="81" mass="8977">MTSISQCHCVGCEANTRATEALPSQGNLGPALSPASNSRHDRVSEATTKDEEARYSLARHLKLDHVLSQSRYSRFVFLFKP</sequence>
<dbReference type="Proteomes" id="UP000324222">
    <property type="component" value="Unassembled WGS sequence"/>
</dbReference>
<evidence type="ECO:0000313" key="3">
    <source>
        <dbReference type="Proteomes" id="UP000324222"/>
    </source>
</evidence>